<dbReference type="AlphaFoldDB" id="A0A7S4UUM0"/>
<protein>
    <submittedName>
        <fullName evidence="2">Uncharacterized protein</fullName>
    </submittedName>
</protein>
<feature type="region of interest" description="Disordered" evidence="1">
    <location>
        <begin position="554"/>
        <end position="629"/>
    </location>
</feature>
<gene>
    <name evidence="2" type="ORF">AMON00008_LOCUS12636</name>
</gene>
<accession>A0A7S4UUM0</accession>
<feature type="compositionally biased region" description="Low complexity" evidence="1">
    <location>
        <begin position="321"/>
        <end position="333"/>
    </location>
</feature>
<feature type="compositionally biased region" description="Low complexity" evidence="1">
    <location>
        <begin position="240"/>
        <end position="258"/>
    </location>
</feature>
<reference evidence="2" key="1">
    <citation type="submission" date="2021-01" db="EMBL/GenBank/DDBJ databases">
        <authorList>
            <person name="Corre E."/>
            <person name="Pelletier E."/>
            <person name="Niang G."/>
            <person name="Scheremetjew M."/>
            <person name="Finn R."/>
            <person name="Kale V."/>
            <person name="Holt S."/>
            <person name="Cochrane G."/>
            <person name="Meng A."/>
            <person name="Brown T."/>
            <person name="Cohen L."/>
        </authorList>
    </citation>
    <scope>NUCLEOTIDE SEQUENCE</scope>
    <source>
        <strain evidence="2">CCMP3105</strain>
    </source>
</reference>
<name>A0A7S4UUM0_9DINO</name>
<feature type="compositionally biased region" description="Low complexity" evidence="1">
    <location>
        <begin position="63"/>
        <end position="74"/>
    </location>
</feature>
<proteinExistence type="predicted"/>
<sequence length="629" mass="67201">MRNNASAPSARDRPPPRPPPPVRPQNYSDRPAGGRGIEDVELDLERRIANLKHRLSRVERNRSGSPTRAASPPRSARPRGHGAAANVRPPSQRAAQGSRDYGPPMQASSARMAGGRYPPGASDEESPPRMHAVPPRGPGGSGRLRGPGRAPPPPPMPEPEEDEMEDGPAPVGRQPPRSAGGRPPFADGGGWRPEGPARVLVPGRTGVRPPPAPNGWRLPAGAPTAPWLPRSPAPPFHSQVSGTAAAVSAAMAGLSRAARTGDKEPLAPRGPGRHPAQQRPQRPTLAWAQPEPRFVAPPSRPQAQPDASTGPPVRPFFKPVAGGTARASSGPARGRSRSPRQSDAHGAGPTPPETSAVVGTGNKELDELMQLSWEELATRIQSVCGGRGWIKFSAKAETRPDMLKNFPCVYFAGFLAGEEEPPVPLLLHNLDASDKQELVRRAKMAVKAGAEALKGKGGRDPERYSEQELRGYLRETLSLIVPQAQAARQAQAQAPGVNDVFESWTGEKRPRVVEIGNIGGPKAKRARGEEDIVDFTQLGPGATLRLLNKKAKDSKEAEAAREEEEPVAEEAPEAGVEEIWDEKEAEEVVEEVVEEVEEVDEGADVGAEEEQQDDPAIDDSTELDRLMAP</sequence>
<feature type="region of interest" description="Disordered" evidence="1">
    <location>
        <begin position="1"/>
        <end position="41"/>
    </location>
</feature>
<evidence type="ECO:0000313" key="2">
    <source>
        <dbReference type="EMBL" id="CAE4573017.1"/>
    </source>
</evidence>
<evidence type="ECO:0000256" key="1">
    <source>
        <dbReference type="SAM" id="MobiDB-lite"/>
    </source>
</evidence>
<dbReference type="EMBL" id="HBNR01019076">
    <property type="protein sequence ID" value="CAE4573017.1"/>
    <property type="molecule type" value="Transcribed_RNA"/>
</dbReference>
<organism evidence="2">
    <name type="scientific">Alexandrium monilatum</name>
    <dbReference type="NCBI Taxonomy" id="311494"/>
    <lineage>
        <taxon>Eukaryota</taxon>
        <taxon>Sar</taxon>
        <taxon>Alveolata</taxon>
        <taxon>Dinophyceae</taxon>
        <taxon>Gonyaulacales</taxon>
        <taxon>Pyrocystaceae</taxon>
        <taxon>Alexandrium</taxon>
    </lineage>
</organism>
<feature type="region of interest" description="Disordered" evidence="1">
    <location>
        <begin position="53"/>
        <end position="358"/>
    </location>
</feature>
<feature type="compositionally biased region" description="Acidic residues" evidence="1">
    <location>
        <begin position="561"/>
        <end position="621"/>
    </location>
</feature>